<dbReference type="GO" id="GO:0004497">
    <property type="term" value="F:monooxygenase activity"/>
    <property type="evidence" value="ECO:0007669"/>
    <property type="project" value="UniProtKB-KW"/>
</dbReference>
<dbReference type="PANTHER" id="PTHR33353">
    <property type="entry name" value="PUTATIVE (AFU_ORTHOLOGUE AFUA_1G12560)-RELATED"/>
    <property type="match status" value="1"/>
</dbReference>
<dbReference type="OrthoDB" id="2525337at2759"/>
<keyword evidence="5 8" id="KW-0119">Carbohydrate metabolism</keyword>
<dbReference type="Gene3D" id="2.70.50.70">
    <property type="match status" value="1"/>
</dbReference>
<evidence type="ECO:0000256" key="2">
    <source>
        <dbReference type="ARBA" id="ARBA00022525"/>
    </source>
</evidence>
<evidence type="ECO:0000256" key="3">
    <source>
        <dbReference type="ARBA" id="ARBA00023001"/>
    </source>
</evidence>
<keyword evidence="11" id="KW-0503">Monooxygenase</keyword>
<organism evidence="11 12">
    <name type="scientific">Sphaerobolus stellatus (strain SS14)</name>
    <dbReference type="NCBI Taxonomy" id="990650"/>
    <lineage>
        <taxon>Eukaryota</taxon>
        <taxon>Fungi</taxon>
        <taxon>Dikarya</taxon>
        <taxon>Basidiomycota</taxon>
        <taxon>Agaricomycotina</taxon>
        <taxon>Agaricomycetes</taxon>
        <taxon>Phallomycetidae</taxon>
        <taxon>Geastrales</taxon>
        <taxon>Sphaerobolaceae</taxon>
        <taxon>Sphaerobolus</taxon>
    </lineage>
</organism>
<dbReference type="Proteomes" id="UP000054279">
    <property type="component" value="Unassembled WGS sequence"/>
</dbReference>
<evidence type="ECO:0000313" key="12">
    <source>
        <dbReference type="Proteomes" id="UP000054279"/>
    </source>
</evidence>
<evidence type="ECO:0000256" key="6">
    <source>
        <dbReference type="ARBA" id="ARBA00023326"/>
    </source>
</evidence>
<dbReference type="CDD" id="cd21175">
    <property type="entry name" value="LPMO_AA9"/>
    <property type="match status" value="1"/>
</dbReference>
<name>A0A0C9T218_SPHS4</name>
<protein>
    <recommendedName>
        <fullName evidence="8">AA9 family lytic polysaccharide monooxygenase</fullName>
        <ecNumber evidence="8">1.14.99.56</ecNumber>
    </recommendedName>
    <alternativeName>
        <fullName evidence="8">Endo-beta-1,4-glucanase</fullName>
    </alternativeName>
    <alternativeName>
        <fullName evidence="8">Glycosyl hydrolase 61 family protein</fullName>
    </alternativeName>
</protein>
<dbReference type="InterPro" id="IPR005103">
    <property type="entry name" value="AA9_LPMO"/>
</dbReference>
<keyword evidence="9" id="KW-0732">Signal</keyword>
<comment type="catalytic activity">
    <reaction evidence="8">
        <text>[(1-&gt;4)-beta-D-glucosyl]n+m + reduced acceptor + O2 = 4-dehydro-beta-D-glucosyl-[(1-&gt;4)-beta-D-glucosyl]n-1 + [(1-&gt;4)-beta-D-glucosyl]m + acceptor + H2O.</text>
        <dbReference type="EC" id="1.14.99.56"/>
    </reaction>
</comment>
<evidence type="ECO:0000259" key="10">
    <source>
        <dbReference type="Pfam" id="PF03443"/>
    </source>
</evidence>
<dbReference type="GO" id="GO:0030245">
    <property type="term" value="P:cellulose catabolic process"/>
    <property type="evidence" value="ECO:0007669"/>
    <property type="project" value="UniProtKB-UniRule"/>
</dbReference>
<evidence type="ECO:0000256" key="4">
    <source>
        <dbReference type="ARBA" id="ARBA00023157"/>
    </source>
</evidence>
<dbReference type="Pfam" id="PF03443">
    <property type="entry name" value="AA9"/>
    <property type="match status" value="1"/>
</dbReference>
<reference evidence="11 12" key="1">
    <citation type="submission" date="2014-06" db="EMBL/GenBank/DDBJ databases">
        <title>Evolutionary Origins and Diversification of the Mycorrhizal Mutualists.</title>
        <authorList>
            <consortium name="DOE Joint Genome Institute"/>
            <consortium name="Mycorrhizal Genomics Consortium"/>
            <person name="Kohler A."/>
            <person name="Kuo A."/>
            <person name="Nagy L.G."/>
            <person name="Floudas D."/>
            <person name="Copeland A."/>
            <person name="Barry K.W."/>
            <person name="Cichocki N."/>
            <person name="Veneault-Fourrey C."/>
            <person name="LaButti K."/>
            <person name="Lindquist E.A."/>
            <person name="Lipzen A."/>
            <person name="Lundell T."/>
            <person name="Morin E."/>
            <person name="Murat C."/>
            <person name="Riley R."/>
            <person name="Ohm R."/>
            <person name="Sun H."/>
            <person name="Tunlid A."/>
            <person name="Henrissat B."/>
            <person name="Grigoriev I.V."/>
            <person name="Hibbett D.S."/>
            <person name="Martin F."/>
        </authorList>
    </citation>
    <scope>NUCLEOTIDE SEQUENCE [LARGE SCALE GENOMIC DNA]</scope>
    <source>
        <strain evidence="11 12">SS14</strain>
    </source>
</reference>
<dbReference type="GO" id="GO:0030248">
    <property type="term" value="F:cellulose binding"/>
    <property type="evidence" value="ECO:0007669"/>
    <property type="project" value="UniProtKB-UniRule"/>
</dbReference>
<dbReference type="HOGENOM" id="CLU_031730_0_0_1"/>
<dbReference type="GO" id="GO:0008810">
    <property type="term" value="F:cellulase activity"/>
    <property type="evidence" value="ECO:0007669"/>
    <property type="project" value="UniProtKB-UniRule"/>
</dbReference>
<evidence type="ECO:0000256" key="9">
    <source>
        <dbReference type="SAM" id="SignalP"/>
    </source>
</evidence>
<dbReference type="AlphaFoldDB" id="A0A0C9T218"/>
<feature type="signal peptide" evidence="9">
    <location>
        <begin position="1"/>
        <end position="16"/>
    </location>
</feature>
<evidence type="ECO:0000256" key="7">
    <source>
        <dbReference type="ARBA" id="ARBA00044502"/>
    </source>
</evidence>
<gene>
    <name evidence="11" type="ORF">M422DRAFT_786331</name>
</gene>
<keyword evidence="6 8" id="KW-0624">Polysaccharide degradation</keyword>
<dbReference type="GO" id="GO:0005576">
    <property type="term" value="C:extracellular region"/>
    <property type="evidence" value="ECO:0007669"/>
    <property type="project" value="UniProtKB-SubCell"/>
</dbReference>
<comment type="similarity">
    <text evidence="7">Belongs to the polysaccharide monooxygenase AA9 family.</text>
</comment>
<dbReference type="InterPro" id="IPR049892">
    <property type="entry name" value="AA9"/>
</dbReference>
<keyword evidence="2 8" id="KW-0964">Secreted</keyword>
<proteinExistence type="inferred from homology"/>
<keyword evidence="11" id="KW-0560">Oxidoreductase</keyword>
<sequence length="252" mass="27658">MQLLSLLSIFVFVSFAAVHCTVWGVWVNGVDQGDGRNLYIRSPPNNNPVKNITSKDIACNVNNRLVPNKVLVEAGDALTIEWYHDTRDDDIIASSHHGPISVWIAALSSNGEGPVWTKIFEDTYDRSLWAIDRLIPAHGQHSVPIPDIPAGDYLVRPELIALHEADALYSQNPIRGAQFYISCIQIMVTSDGTQPLPDGISFPGEYTDSSPGIQWNLYKGGPDPNTYVAPGPAVWDYGLSCTNCSGRTLRNP</sequence>
<keyword evidence="4 8" id="KW-1015">Disulfide bond</keyword>
<keyword evidence="3 8" id="KW-0136">Cellulose degradation</keyword>
<keyword evidence="12" id="KW-1185">Reference proteome</keyword>
<evidence type="ECO:0000256" key="8">
    <source>
        <dbReference type="RuleBase" id="RU368122"/>
    </source>
</evidence>
<dbReference type="PANTHER" id="PTHR33353:SF17">
    <property type="entry name" value="ENDO-BETA-1,4-GLUCANASE D"/>
    <property type="match status" value="1"/>
</dbReference>
<comment type="function">
    <text evidence="8">Lytic polysaccharide monooxygenase (LMPO) that depolymerizes crystalline and amorphous polysaccharides via the oxidation of scissile alpha- or beta-(1-4)-glycosidic bonds, yielding C1 and/or C4 oxidation products. Catalysis by LPMOs requires the reduction of the active-site copper from Cu(II) to Cu(I) by a reducing agent and H(2)O(2) or O(2) as a cosubstrate.</text>
</comment>
<comment type="domain">
    <text evidence="8">Has a modular structure: an endo-beta-1,4-glucanase catalytic module at the N-terminus, a linker rich in serines and threonines, and a C-terminal carbohydrate-binding module (CBM).</text>
</comment>
<accession>A0A0C9T218</accession>
<dbReference type="EMBL" id="KN837916">
    <property type="protein sequence ID" value="KIJ22838.1"/>
    <property type="molecule type" value="Genomic_DNA"/>
</dbReference>
<comment type="subcellular location">
    <subcellularLocation>
        <location evidence="1 8">Secreted</location>
    </subcellularLocation>
</comment>
<evidence type="ECO:0000256" key="5">
    <source>
        <dbReference type="ARBA" id="ARBA00023277"/>
    </source>
</evidence>
<feature type="domain" description="Auxiliary Activity family 9 catalytic" evidence="10">
    <location>
        <begin position="19"/>
        <end position="227"/>
    </location>
</feature>
<feature type="chain" id="PRO_5002204027" description="AA9 family lytic polysaccharide monooxygenase" evidence="9">
    <location>
        <begin position="17"/>
        <end position="252"/>
    </location>
</feature>
<evidence type="ECO:0000313" key="11">
    <source>
        <dbReference type="EMBL" id="KIJ22838.1"/>
    </source>
</evidence>
<evidence type="ECO:0000256" key="1">
    <source>
        <dbReference type="ARBA" id="ARBA00004613"/>
    </source>
</evidence>
<dbReference type="EC" id="1.14.99.56" evidence="8"/>